<name>A0AAI8YEG8_9PEZI</name>
<organism evidence="3 4">
    <name type="scientific">Anthostomella pinea</name>
    <dbReference type="NCBI Taxonomy" id="933095"/>
    <lineage>
        <taxon>Eukaryota</taxon>
        <taxon>Fungi</taxon>
        <taxon>Dikarya</taxon>
        <taxon>Ascomycota</taxon>
        <taxon>Pezizomycotina</taxon>
        <taxon>Sordariomycetes</taxon>
        <taxon>Xylariomycetidae</taxon>
        <taxon>Xylariales</taxon>
        <taxon>Xylariaceae</taxon>
        <taxon>Anthostomella</taxon>
    </lineage>
</organism>
<accession>A0AAI8YEG8</accession>
<dbReference type="EMBL" id="CAUWAG010000003">
    <property type="protein sequence ID" value="CAJ2501856.1"/>
    <property type="molecule type" value="Genomic_DNA"/>
</dbReference>
<evidence type="ECO:0000259" key="2">
    <source>
        <dbReference type="PROSITE" id="PS51819"/>
    </source>
</evidence>
<dbReference type="Gene3D" id="3.10.180.10">
    <property type="entry name" value="2,3-Dihydroxybiphenyl 1,2-Dioxygenase, domain 1"/>
    <property type="match status" value="2"/>
</dbReference>
<dbReference type="InterPro" id="IPR004360">
    <property type="entry name" value="Glyas_Fos-R_dOase_dom"/>
</dbReference>
<dbReference type="InterPro" id="IPR051785">
    <property type="entry name" value="MMCE/EMCE_epimerase"/>
</dbReference>
<dbReference type="InterPro" id="IPR029068">
    <property type="entry name" value="Glyas_Bleomycin-R_OHBP_Dase"/>
</dbReference>
<protein>
    <submittedName>
        <fullName evidence="3">Uu.00g047090.m01.CDS01</fullName>
    </submittedName>
</protein>
<dbReference type="PROSITE" id="PS51819">
    <property type="entry name" value="VOC"/>
    <property type="match status" value="2"/>
</dbReference>
<dbReference type="FunFam" id="3.10.180.10:FF:000034">
    <property type="entry name" value="Glyoxalase/Bleomycin resistance protein/Dihydroxybiphenyl dioxygenase"/>
    <property type="match status" value="1"/>
</dbReference>
<dbReference type="Pfam" id="PF00903">
    <property type="entry name" value="Glyoxalase"/>
    <property type="match status" value="1"/>
</dbReference>
<reference evidence="3" key="1">
    <citation type="submission" date="2023-10" db="EMBL/GenBank/DDBJ databases">
        <authorList>
            <person name="Hackl T."/>
        </authorList>
    </citation>
    <scope>NUCLEOTIDE SEQUENCE</scope>
</reference>
<dbReference type="PANTHER" id="PTHR43048">
    <property type="entry name" value="METHYLMALONYL-COA EPIMERASE"/>
    <property type="match status" value="1"/>
</dbReference>
<evidence type="ECO:0000256" key="1">
    <source>
        <dbReference type="ARBA" id="ARBA00022723"/>
    </source>
</evidence>
<dbReference type="Proteomes" id="UP001295740">
    <property type="component" value="Unassembled WGS sequence"/>
</dbReference>
<dbReference type="AlphaFoldDB" id="A0AAI8YEG8"/>
<dbReference type="SUPFAM" id="SSF54593">
    <property type="entry name" value="Glyoxalase/Bleomycin resistance protein/Dihydroxybiphenyl dioxygenase"/>
    <property type="match status" value="1"/>
</dbReference>
<evidence type="ECO:0000313" key="4">
    <source>
        <dbReference type="Proteomes" id="UP001295740"/>
    </source>
</evidence>
<comment type="caution">
    <text evidence="3">The sequence shown here is derived from an EMBL/GenBank/DDBJ whole genome shotgun (WGS) entry which is preliminary data.</text>
</comment>
<keyword evidence="1" id="KW-0479">Metal-binding</keyword>
<dbReference type="InterPro" id="IPR037523">
    <property type="entry name" value="VOC_core"/>
</dbReference>
<proteinExistence type="predicted"/>
<sequence>MAGAPRKIQLVRLAHVYYMYKNLEKAVAFLNDFGFTEVKRTSDNNIDKVYFRGYGSEPWLICAIKAGVNRFCGAGFVIESEEDLQIAADTLPRASGIYELGKDVPGGGKCVTFHDPVDDYLMHLVYGQETVAMLDVPLPHEAVNYPTEKNRPVNKTQRFKKRPAPVHKLGHFGVRTTNFAKAHEFYSSHFNFLASDLIHDAEGVDRTVFYRLDRGEDEVDHHVFFFAEGPSYMIHHSSFETHDFDTQVLGHDWLREKGYKNCWGVGRHVVGSQIFDYWYDPCGFIMEHYVDGDLVDATEPTHRSEASADSLHVWGPDVPGDFLPAKY</sequence>
<keyword evidence="4" id="KW-1185">Reference proteome</keyword>
<dbReference type="GO" id="GO:0004493">
    <property type="term" value="F:methylmalonyl-CoA epimerase activity"/>
    <property type="evidence" value="ECO:0007669"/>
    <property type="project" value="TreeGrafter"/>
</dbReference>
<dbReference type="GO" id="GO:0005739">
    <property type="term" value="C:mitochondrion"/>
    <property type="evidence" value="ECO:0007669"/>
    <property type="project" value="TreeGrafter"/>
</dbReference>
<dbReference type="PANTHER" id="PTHR43048:SF3">
    <property type="entry name" value="METHYLMALONYL-COA EPIMERASE, MITOCHONDRIAL"/>
    <property type="match status" value="1"/>
</dbReference>
<feature type="domain" description="VOC" evidence="2">
    <location>
        <begin position="168"/>
        <end position="291"/>
    </location>
</feature>
<dbReference type="GO" id="GO:0046872">
    <property type="term" value="F:metal ion binding"/>
    <property type="evidence" value="ECO:0007669"/>
    <property type="project" value="UniProtKB-KW"/>
</dbReference>
<feature type="domain" description="VOC" evidence="2">
    <location>
        <begin position="12"/>
        <end position="127"/>
    </location>
</feature>
<dbReference type="GO" id="GO:0046491">
    <property type="term" value="P:L-methylmalonyl-CoA metabolic process"/>
    <property type="evidence" value="ECO:0007669"/>
    <property type="project" value="TreeGrafter"/>
</dbReference>
<evidence type="ECO:0000313" key="3">
    <source>
        <dbReference type="EMBL" id="CAJ2501856.1"/>
    </source>
</evidence>
<gene>
    <name evidence="3" type="ORF">KHLLAP_LOCUS2324</name>
</gene>